<sequence>MLVNYHADTSTPERKRSLIRSIRGIPWWGVLIAYLAALVLGMLLSLFTKELGIPFAVVFILCSTACAVFADCDALFTATVMPVLGYAIAYIVFYSISMLASGDKGGRAAIIKIGLPFISDVPIMLGALCVAAVIVITRIVITGIQRGWDSLKIVAFFTKKKDKKHSAETTKSESAKKKHSRSTSSSSSSSLAQPTTAADSVASSQTPATALVHEHRTTTPRPRPIAHNHDVTLPRIAHSHGNDPRMHHQQPRTEAIDRTSDAEMRRRAILAAEERQRKAVIIAAKRQGIDPRDPRVKREIARRIAAVRRRAANDASAPRHPVAGMPTTGSPYPRNGAPQPYPSSSPRTQRHTPQPHRDSRRNNPQRNNSQYNTHQYSDPRRDPYSRSSHNRPGHDYPTREHHSTREHQMKTHRHYDGQYPQNNGGRGHTSR</sequence>
<dbReference type="Proteomes" id="UP000248606">
    <property type="component" value="Unassembled WGS sequence"/>
</dbReference>
<feature type="compositionally biased region" description="Polar residues" evidence="1">
    <location>
        <begin position="191"/>
        <end position="208"/>
    </location>
</feature>
<comment type="caution">
    <text evidence="4">The sequence shown here is derived from an EMBL/GenBank/DDBJ whole genome shotgun (WGS) entry which is preliminary data.</text>
</comment>
<protein>
    <recommendedName>
        <fullName evidence="3">DUF6542 domain-containing protein</fullName>
    </recommendedName>
</protein>
<keyword evidence="2" id="KW-0812">Transmembrane</keyword>
<dbReference type="RefSeq" id="WP_303678532.1">
    <property type="nucleotide sequence ID" value="NZ_CAKZIO010000003.1"/>
</dbReference>
<reference evidence="4 5" key="1">
    <citation type="submission" date="2017-08" db="EMBL/GenBank/DDBJ databases">
        <title>Infants hospitalized years apart are colonized by the same room-sourced microbial strains.</title>
        <authorList>
            <person name="Brooks B."/>
            <person name="Olm M.R."/>
            <person name="Firek B.A."/>
            <person name="Baker R."/>
            <person name="Thomas B.C."/>
            <person name="Morowitz M.J."/>
            <person name="Banfield J.F."/>
        </authorList>
    </citation>
    <scope>NUCLEOTIDE SEQUENCE [LARGE SCALE GENOMIC DNA]</scope>
    <source>
        <strain evidence="4">S2_006_000_R1_57</strain>
    </source>
</reference>
<proteinExistence type="predicted"/>
<name>A0A2W5IHE6_9ACTN</name>
<dbReference type="AlphaFoldDB" id="A0A2W5IHE6"/>
<feature type="region of interest" description="Disordered" evidence="1">
    <location>
        <begin position="165"/>
        <end position="261"/>
    </location>
</feature>
<keyword evidence="2" id="KW-1133">Transmembrane helix</keyword>
<dbReference type="EMBL" id="QFOZ01000001">
    <property type="protein sequence ID" value="PZP89694.1"/>
    <property type="molecule type" value="Genomic_DNA"/>
</dbReference>
<feature type="compositionally biased region" description="Basic and acidic residues" evidence="1">
    <location>
        <begin position="392"/>
        <end position="409"/>
    </location>
</feature>
<feature type="transmembrane region" description="Helical" evidence="2">
    <location>
        <begin position="53"/>
        <end position="76"/>
    </location>
</feature>
<keyword evidence="2" id="KW-0472">Membrane</keyword>
<accession>A0A2W5IHE6</accession>
<feature type="transmembrane region" description="Helical" evidence="2">
    <location>
        <begin position="25"/>
        <end position="47"/>
    </location>
</feature>
<gene>
    <name evidence="4" type="ORF">DI579_00510</name>
</gene>
<feature type="transmembrane region" description="Helical" evidence="2">
    <location>
        <begin position="121"/>
        <end position="141"/>
    </location>
</feature>
<evidence type="ECO:0000256" key="1">
    <source>
        <dbReference type="SAM" id="MobiDB-lite"/>
    </source>
</evidence>
<feature type="compositionally biased region" description="Basic and acidic residues" evidence="1">
    <location>
        <begin position="165"/>
        <end position="175"/>
    </location>
</feature>
<organism evidence="4 5">
    <name type="scientific">Lawsonella clevelandensis</name>
    <dbReference type="NCBI Taxonomy" id="1528099"/>
    <lineage>
        <taxon>Bacteria</taxon>
        <taxon>Bacillati</taxon>
        <taxon>Actinomycetota</taxon>
        <taxon>Actinomycetes</taxon>
        <taxon>Mycobacteriales</taxon>
        <taxon>Lawsonellaceae</taxon>
        <taxon>Lawsonella</taxon>
    </lineage>
</organism>
<dbReference type="InterPro" id="IPR046672">
    <property type="entry name" value="DUF6542"/>
</dbReference>
<feature type="region of interest" description="Disordered" evidence="1">
    <location>
        <begin position="308"/>
        <end position="431"/>
    </location>
</feature>
<evidence type="ECO:0000256" key="2">
    <source>
        <dbReference type="SAM" id="Phobius"/>
    </source>
</evidence>
<evidence type="ECO:0000313" key="5">
    <source>
        <dbReference type="Proteomes" id="UP000248606"/>
    </source>
</evidence>
<feature type="domain" description="DUF6542" evidence="3">
    <location>
        <begin position="24"/>
        <end position="141"/>
    </location>
</feature>
<evidence type="ECO:0000313" key="4">
    <source>
        <dbReference type="EMBL" id="PZP89694.1"/>
    </source>
</evidence>
<feature type="transmembrane region" description="Helical" evidence="2">
    <location>
        <begin position="83"/>
        <end position="101"/>
    </location>
</feature>
<dbReference type="Pfam" id="PF20177">
    <property type="entry name" value="DUF6542"/>
    <property type="match status" value="1"/>
</dbReference>
<evidence type="ECO:0000259" key="3">
    <source>
        <dbReference type="Pfam" id="PF20177"/>
    </source>
</evidence>